<evidence type="ECO:0000313" key="2">
    <source>
        <dbReference type="Proteomes" id="UP000244193"/>
    </source>
</evidence>
<name>A0A2S0RHP1_9FLAO</name>
<reference evidence="1 2" key="1">
    <citation type="submission" date="2018-04" db="EMBL/GenBank/DDBJ databases">
        <title>Genome sequencing of Flavobacterium sp. HYN0048.</title>
        <authorList>
            <person name="Yi H."/>
            <person name="Baek C."/>
        </authorList>
    </citation>
    <scope>NUCLEOTIDE SEQUENCE [LARGE SCALE GENOMIC DNA]</scope>
    <source>
        <strain evidence="1 2">HYN0048</strain>
    </source>
</reference>
<evidence type="ECO:0000313" key="1">
    <source>
        <dbReference type="EMBL" id="AWA31135.1"/>
    </source>
</evidence>
<keyword evidence="2" id="KW-1185">Reference proteome</keyword>
<protein>
    <submittedName>
        <fullName evidence="1">Uncharacterized protein</fullName>
    </submittedName>
</protein>
<organism evidence="1 2">
    <name type="scientific">Flavobacterium magnum</name>
    <dbReference type="NCBI Taxonomy" id="2162713"/>
    <lineage>
        <taxon>Bacteria</taxon>
        <taxon>Pseudomonadati</taxon>
        <taxon>Bacteroidota</taxon>
        <taxon>Flavobacteriia</taxon>
        <taxon>Flavobacteriales</taxon>
        <taxon>Flavobacteriaceae</taxon>
        <taxon>Flavobacterium</taxon>
    </lineage>
</organism>
<gene>
    <name evidence="1" type="ORF">HYN48_14115</name>
</gene>
<dbReference type="AlphaFoldDB" id="A0A2S0RHP1"/>
<dbReference type="EMBL" id="CP028811">
    <property type="protein sequence ID" value="AWA31135.1"/>
    <property type="molecule type" value="Genomic_DNA"/>
</dbReference>
<dbReference type="KEGG" id="fmg:HYN48_14115"/>
<dbReference type="RefSeq" id="WP_108372832.1">
    <property type="nucleotide sequence ID" value="NZ_CP028811.1"/>
</dbReference>
<dbReference type="Proteomes" id="UP000244193">
    <property type="component" value="Chromosome"/>
</dbReference>
<accession>A0A2S0RHP1</accession>
<proteinExistence type="predicted"/>
<sequence>MTEKHENKYSIDYSTFIKNVENITGLSPADLLHSYEEFISGLNEYENVENYSEWQYEFDYDAYIRIEIEKVVSNVELSNNTFLKQFKDKVELLDSQFKKFLKNGDDDKWWETPKIKFQN</sequence>